<reference evidence="1 2" key="1">
    <citation type="submission" date="2015-04" db="EMBL/GenBank/DDBJ databases">
        <title>Draft genome of the roundworm Trichinella nativa.</title>
        <authorList>
            <person name="Mitreva M."/>
        </authorList>
    </citation>
    <scope>NUCLEOTIDE SEQUENCE [LARGE SCALE GENOMIC DNA]</scope>
    <source>
        <strain evidence="1 2">ISS45</strain>
    </source>
</reference>
<dbReference type="Proteomes" id="UP000243006">
    <property type="component" value="Unassembled WGS sequence"/>
</dbReference>
<dbReference type="AlphaFoldDB" id="A0A1Y3F0V1"/>
<sequence>MPLAGDGAVVVEDTVVEDPPVIPAYGIIQQPLSYNDRIKLFQLTLFLTEFEQDILKYCPQSTNIEHIIYLHMICNFNFDAKVQF</sequence>
<evidence type="ECO:0000313" key="2">
    <source>
        <dbReference type="Proteomes" id="UP000243006"/>
    </source>
</evidence>
<name>A0A1Y3F0V1_9BILA</name>
<gene>
    <name evidence="1" type="ORF">D917_05511</name>
</gene>
<evidence type="ECO:0000313" key="1">
    <source>
        <dbReference type="EMBL" id="OUC49309.1"/>
    </source>
</evidence>
<accession>A0A1Y3F0V1</accession>
<proteinExistence type="predicted"/>
<comment type="caution">
    <text evidence="1">The sequence shown here is derived from an EMBL/GenBank/DDBJ whole genome shotgun (WGS) entry which is preliminary data.</text>
</comment>
<organism evidence="1 2">
    <name type="scientific">Trichinella nativa</name>
    <dbReference type="NCBI Taxonomy" id="6335"/>
    <lineage>
        <taxon>Eukaryota</taxon>
        <taxon>Metazoa</taxon>
        <taxon>Ecdysozoa</taxon>
        <taxon>Nematoda</taxon>
        <taxon>Enoplea</taxon>
        <taxon>Dorylaimia</taxon>
        <taxon>Trichinellida</taxon>
        <taxon>Trichinellidae</taxon>
        <taxon>Trichinella</taxon>
    </lineage>
</organism>
<protein>
    <submittedName>
        <fullName evidence="1">Uncharacterized protein</fullName>
    </submittedName>
</protein>
<dbReference type="EMBL" id="LVZM01001153">
    <property type="protein sequence ID" value="OUC49309.1"/>
    <property type="molecule type" value="Genomic_DNA"/>
</dbReference>